<dbReference type="GeneID" id="41590862"/>
<keyword evidence="1" id="KW-0560">Oxidoreductase</keyword>
<dbReference type="GO" id="GO:0016491">
    <property type="term" value="F:oxidoreductase activity"/>
    <property type="evidence" value="ECO:0007669"/>
    <property type="project" value="UniProtKB-KW"/>
</dbReference>
<dbReference type="AlphaFoldDB" id="A0A1W6K0C1"/>
<dbReference type="PANTHER" id="PTHR13847:SF287">
    <property type="entry name" value="FAD-DEPENDENT OXIDOREDUCTASE DOMAIN-CONTAINING PROTEIN 1"/>
    <property type="match status" value="1"/>
</dbReference>
<dbReference type="STRING" id="282676.B6F84_08055"/>
<dbReference type="Pfam" id="PF01266">
    <property type="entry name" value="DAO"/>
    <property type="match status" value="1"/>
</dbReference>
<gene>
    <name evidence="3" type="ORF">B6F84_08055</name>
</gene>
<sequence length="368" mass="42884">MIIIGAGSHGLSLAYHLFKKDISNITIIEQKRIGYGSSGRNASRYRYHFYSKDNIEFAIEGIKYLYKEAKDLEYNPLLYRTGYLWLLDDKYVETFRKLDSLWEKYNIKGKFINCNEFEYLKKDGLCYFAPQDGAFHHDYINYSYYEKIRDKYNIIISKASKIHVENNRIKGVILEDGTEIKDDTVVVTAGAWSGEIFKTMNINLPIYPDKKEIYITEDIKFKIKPLIIDFNDRIYFSQTLKGEIIGGVEDEAEKTQFQHFSISLQNTIHFLKSIRNLIKDIDGIGIMRGWSGYYEMTPDHSHVMGYSNSWPEGLYVDAGYSGHGMMFAPFSGHIMADLIADNRKSKFIDIFSPERFQKKKLIDEKMVI</sequence>
<dbReference type="RefSeq" id="WP_148691763.1">
    <property type="nucleotide sequence ID" value="NZ_CP020477.1"/>
</dbReference>
<dbReference type="Proteomes" id="UP000193404">
    <property type="component" value="Chromosome"/>
</dbReference>
<name>A0A1W6K0C1_9CREN</name>
<dbReference type="InterPro" id="IPR036188">
    <property type="entry name" value="FAD/NAD-bd_sf"/>
</dbReference>
<evidence type="ECO:0000313" key="4">
    <source>
        <dbReference type="Proteomes" id="UP000193404"/>
    </source>
</evidence>
<proteinExistence type="predicted"/>
<dbReference type="OrthoDB" id="168391at2157"/>
<dbReference type="PANTHER" id="PTHR13847">
    <property type="entry name" value="SARCOSINE DEHYDROGENASE-RELATED"/>
    <property type="match status" value="1"/>
</dbReference>
<feature type="domain" description="FAD dependent oxidoreductase" evidence="2">
    <location>
        <begin position="2"/>
        <end position="338"/>
    </location>
</feature>
<accession>A0A1W6K0C1</accession>
<evidence type="ECO:0000256" key="1">
    <source>
        <dbReference type="ARBA" id="ARBA00023002"/>
    </source>
</evidence>
<dbReference type="Gene3D" id="3.50.50.60">
    <property type="entry name" value="FAD/NAD(P)-binding domain"/>
    <property type="match status" value="1"/>
</dbReference>
<dbReference type="GO" id="GO:0005737">
    <property type="term" value="C:cytoplasm"/>
    <property type="evidence" value="ECO:0007669"/>
    <property type="project" value="TreeGrafter"/>
</dbReference>
<dbReference type="KEGG" id="aman:B6F84_08055"/>
<evidence type="ECO:0000259" key="2">
    <source>
        <dbReference type="Pfam" id="PF01266"/>
    </source>
</evidence>
<reference evidence="3 4" key="1">
    <citation type="submission" date="2017-03" db="EMBL/GenBank/DDBJ databases">
        <title>Sulfur activation and transportation mechanism of thermophilic Archaea Acidianus manzaensis YN-25.</title>
        <authorList>
            <person name="Ma Y."/>
            <person name="Yang Y."/>
            <person name="Xia J."/>
        </authorList>
    </citation>
    <scope>NUCLEOTIDE SEQUENCE [LARGE SCALE GENOMIC DNA]</scope>
    <source>
        <strain evidence="3 4">YN-25</strain>
    </source>
</reference>
<organism evidence="3 4">
    <name type="scientific">Acidianus manzaensis</name>
    <dbReference type="NCBI Taxonomy" id="282676"/>
    <lineage>
        <taxon>Archaea</taxon>
        <taxon>Thermoproteota</taxon>
        <taxon>Thermoprotei</taxon>
        <taxon>Sulfolobales</taxon>
        <taxon>Sulfolobaceae</taxon>
        <taxon>Acidianus</taxon>
    </lineage>
</organism>
<evidence type="ECO:0000313" key="3">
    <source>
        <dbReference type="EMBL" id="ARM75983.1"/>
    </source>
</evidence>
<dbReference type="InterPro" id="IPR006076">
    <property type="entry name" value="FAD-dep_OxRdtase"/>
</dbReference>
<dbReference type="EMBL" id="CP020477">
    <property type="protein sequence ID" value="ARM75983.1"/>
    <property type="molecule type" value="Genomic_DNA"/>
</dbReference>
<dbReference type="Gene3D" id="3.30.9.10">
    <property type="entry name" value="D-Amino Acid Oxidase, subunit A, domain 2"/>
    <property type="match status" value="1"/>
</dbReference>
<keyword evidence="4" id="KW-1185">Reference proteome</keyword>
<dbReference type="SUPFAM" id="SSF51905">
    <property type="entry name" value="FAD/NAD(P)-binding domain"/>
    <property type="match status" value="1"/>
</dbReference>
<protein>
    <submittedName>
        <fullName evidence="3">FAD-dependent oxidoreductase</fullName>
    </submittedName>
</protein>